<proteinExistence type="predicted"/>
<keyword evidence="3 7" id="KW-0418">Kinase</keyword>
<dbReference type="OrthoDB" id="3404503at2"/>
<evidence type="ECO:0000256" key="4">
    <source>
        <dbReference type="ARBA" id="ARBA00022840"/>
    </source>
</evidence>
<dbReference type="InterPro" id="IPR011009">
    <property type="entry name" value="Kinase-like_dom_sf"/>
</dbReference>
<dbReference type="EMBL" id="VCKZ01000006">
    <property type="protein sequence ID" value="TMR42110.1"/>
    <property type="molecule type" value="Genomic_DNA"/>
</dbReference>
<dbReference type="PANTHER" id="PTHR43289">
    <property type="entry name" value="MITOGEN-ACTIVATED PROTEIN KINASE KINASE KINASE 20-RELATED"/>
    <property type="match status" value="1"/>
</dbReference>
<keyword evidence="4" id="KW-0067">ATP-binding</keyword>
<feature type="domain" description="Protein kinase" evidence="6">
    <location>
        <begin position="552"/>
        <end position="810"/>
    </location>
</feature>
<sequence length="1446" mass="158337">MVAAVVCLPARVSAVTGFAGRRGWRGLSNRWWGPRSDFTWEEDALRHIRERMPETEPFRAWQTFQFTARSGHVPQVDLLIATRAGLFLVEIKSHPGRAVNSGSTWIIHGDDRTRSFENPLFATDLKCKQLVEQLKWARDQFPGMRNLRIPFVRPAVFLSAPDLRCMFDEPQKVNVYGRDGLEDQTGLPGIWTGLLGGAARSPRDVVDPAFSRQLHKLLTKIGISGLRKHRKVGPFELAPQSFDAGPTWEDFLAENTALPGDQPRRIRVYLSELSADREMRESTRRAARREYMALQGIQHEGIVQAEQFSDEHEAGPAVIFRHGAGWTRLDHFVAERGPDIPIETRVEMVRQLAEALDHAHRRHLFHRALAARSVYVEMDGNYPRLRICDWQVSARPDSGSSGRPAALAGGTTLAGSAGGASLAAHLEKSSGPYLAPEFGNADAQGTPLDVFGLGALTYLILTARPPARDRAALAAHLTSRQALVPSAVSDDVTPTMDELVRRATAVMPVDRHETVRDFLDDLEEVEEEITAPDESDVPDLLDAVKGSMVQGWRVVRLLGKGSTAKALLVEKDGHEQVFKVALNESSRERLEHEAAQLRRLERSGPNIVRWISGPMEVGPRHVLVLEQAGQQTLSQFLRSQGRLTVDDLQSLGGHLFRAVGYLAEEGVWHRDIKPDNLAIKELPKKGRRLVLFDFSLAGAAARDTGVGTPPYLDPFLGTDRRPEYDDAAERYAMAVTLHEMSSTELPSWGDGVAAPNLLDASEEVPQLAEDSFDPLLRERLVAFFRKALHRDAAQRHASLAEMEFAWQGVFQGLDETAPHTVHPPAAPEQEAAVPTVRADTLLTVAGLTKRALSTALQQLEVTTVGELSKVPSMRIQRLRGVGLGPRNELVKRAREWRRQLAIAERTGESGRAATAATDPRALNLDEVAEQLVPKVNGRNTTEIRVIRVVLGLPDDGEPAPLPQWSSQAAVAKEVDLSQPHVARLLGAARNRWIKSVPAVTALRATVLELLQAHGRVMEADRLAAALLADRGSELDEPAARRALAGACLRAAMEAEEHLENPRLARRRAGDRVVIAAVAEDDPSAPTEEELLDYAVELGHRADKVVDLPDAAPLPGTKAVLEALNGVPRPDGMPPLSDLDLVSLAADASRNAAMTARLELYPRDLAPRKALQLAQAASYLGPPGLRPRELRERVLARFPELASLPEPDELRGVLKRELGITVHVTRGPDGDNRYVLPSRSLLTPLSGRGKPGRTTRLGTASPSAETWDRLEGAAEQGGFLAVKAWMDEATSVLGVLTTMAEVTSVNVARTFLTTLRAIVDERGKPRWETVLAADSPDASPTARVGFEKLVAEVWERFEAEVRAAPGTVLLHDATPLARYKGGMELLTRLKLGAQAPDEGPHGLWLFCPMNDPNTEAALDHTVVRAMGENEQLAVPGGFALQDTRSAS</sequence>
<dbReference type="SUPFAM" id="SSF56112">
    <property type="entry name" value="Protein kinase-like (PK-like)"/>
    <property type="match status" value="2"/>
</dbReference>
<feature type="region of interest" description="Disordered" evidence="5">
    <location>
        <begin position="1243"/>
        <end position="1262"/>
    </location>
</feature>
<dbReference type="GO" id="GO:0005524">
    <property type="term" value="F:ATP binding"/>
    <property type="evidence" value="ECO:0007669"/>
    <property type="project" value="UniProtKB-KW"/>
</dbReference>
<dbReference type="Gene3D" id="1.10.510.10">
    <property type="entry name" value="Transferase(Phosphotransferase) domain 1"/>
    <property type="match status" value="2"/>
</dbReference>
<dbReference type="Pfam" id="PF08378">
    <property type="entry name" value="NERD"/>
    <property type="match status" value="1"/>
</dbReference>
<evidence type="ECO:0000256" key="2">
    <source>
        <dbReference type="ARBA" id="ARBA00022741"/>
    </source>
</evidence>
<dbReference type="InterPro" id="IPR011528">
    <property type="entry name" value="NERD"/>
</dbReference>
<evidence type="ECO:0000313" key="8">
    <source>
        <dbReference type="Proteomes" id="UP000305238"/>
    </source>
</evidence>
<evidence type="ECO:0000256" key="5">
    <source>
        <dbReference type="SAM" id="MobiDB-lite"/>
    </source>
</evidence>
<reference evidence="7 8" key="1">
    <citation type="submission" date="2019-05" db="EMBL/GenBank/DDBJ databases">
        <title>Draft genome sequence of Actinomadura geliboluensis A8036.</title>
        <authorList>
            <person name="Saricaoglu S."/>
            <person name="Isik K."/>
        </authorList>
    </citation>
    <scope>NUCLEOTIDE SEQUENCE [LARGE SCALE GENOMIC DNA]</scope>
    <source>
        <strain evidence="7 8">A8036</strain>
    </source>
</reference>
<dbReference type="Pfam" id="PF00069">
    <property type="entry name" value="Pkinase"/>
    <property type="match status" value="2"/>
</dbReference>
<name>A0A5S4HKE5_9ACTN</name>
<dbReference type="PANTHER" id="PTHR43289:SF34">
    <property type="entry name" value="SERINE_THREONINE-PROTEIN KINASE YBDM-RELATED"/>
    <property type="match status" value="1"/>
</dbReference>
<keyword evidence="8" id="KW-1185">Reference proteome</keyword>
<accession>A0A5S4HKE5</accession>
<keyword evidence="1" id="KW-0808">Transferase</keyword>
<dbReference type="NCBIfam" id="NF033442">
    <property type="entry name" value="BREX_PglW"/>
    <property type="match status" value="1"/>
</dbReference>
<dbReference type="InterPro" id="IPR049832">
    <property type="entry name" value="BREX_PglW"/>
</dbReference>
<dbReference type="Proteomes" id="UP000305238">
    <property type="component" value="Unassembled WGS sequence"/>
</dbReference>
<evidence type="ECO:0000313" key="7">
    <source>
        <dbReference type="EMBL" id="TMR42110.1"/>
    </source>
</evidence>
<gene>
    <name evidence="7" type="primary">pglW</name>
    <name evidence="7" type="ORF">ETD96_02055</name>
</gene>
<dbReference type="PROSITE" id="PS50011">
    <property type="entry name" value="PROTEIN_KINASE_DOM"/>
    <property type="match status" value="2"/>
</dbReference>
<organism evidence="7 8">
    <name type="scientific">Actinomadura geliboluensis</name>
    <dbReference type="NCBI Taxonomy" id="882440"/>
    <lineage>
        <taxon>Bacteria</taxon>
        <taxon>Bacillati</taxon>
        <taxon>Actinomycetota</taxon>
        <taxon>Actinomycetes</taxon>
        <taxon>Streptosporangiales</taxon>
        <taxon>Thermomonosporaceae</taxon>
        <taxon>Actinomadura</taxon>
    </lineage>
</organism>
<feature type="domain" description="Protein kinase" evidence="6">
    <location>
        <begin position="215"/>
        <end position="529"/>
    </location>
</feature>
<evidence type="ECO:0000256" key="1">
    <source>
        <dbReference type="ARBA" id="ARBA00022679"/>
    </source>
</evidence>
<protein>
    <submittedName>
        <fullName evidence="7">BREX system serine/threonine kinase PglW</fullName>
    </submittedName>
</protein>
<keyword evidence="2" id="KW-0547">Nucleotide-binding</keyword>
<comment type="caution">
    <text evidence="7">The sequence shown here is derived from an EMBL/GenBank/DDBJ whole genome shotgun (WGS) entry which is preliminary data.</text>
</comment>
<dbReference type="InterPro" id="IPR000719">
    <property type="entry name" value="Prot_kinase_dom"/>
</dbReference>
<dbReference type="SMART" id="SM00220">
    <property type="entry name" value="S_TKc"/>
    <property type="match status" value="1"/>
</dbReference>
<evidence type="ECO:0000259" key="6">
    <source>
        <dbReference type="PROSITE" id="PS50011"/>
    </source>
</evidence>
<evidence type="ECO:0000256" key="3">
    <source>
        <dbReference type="ARBA" id="ARBA00022777"/>
    </source>
</evidence>
<dbReference type="GO" id="GO:0004674">
    <property type="term" value="F:protein serine/threonine kinase activity"/>
    <property type="evidence" value="ECO:0007669"/>
    <property type="project" value="TreeGrafter"/>
</dbReference>